<dbReference type="RefSeq" id="XP_009522068.1">
    <property type="nucleotide sequence ID" value="XM_009523773.1"/>
</dbReference>
<dbReference type="PANTHER" id="PTHR10485">
    <property type="entry name" value="MITOCHONDRIAL IMPORT INNER MEMBRANE TRANSLOCASE SUBUNIT TIM-17"/>
    <property type="match status" value="1"/>
</dbReference>
<dbReference type="KEGG" id="psoj:PHYSODRAFT_417813"/>
<evidence type="ECO:0000256" key="1">
    <source>
        <dbReference type="ARBA" id="ARBA00004448"/>
    </source>
</evidence>
<dbReference type="PANTHER" id="PTHR10485:SF0">
    <property type="entry name" value="AT05822P-RELATED"/>
    <property type="match status" value="1"/>
</dbReference>
<reference evidence="11 12" key="1">
    <citation type="journal article" date="2006" name="Science">
        <title>Phytophthora genome sequences uncover evolutionary origins and mechanisms of pathogenesis.</title>
        <authorList>
            <person name="Tyler B.M."/>
            <person name="Tripathy S."/>
            <person name="Zhang X."/>
            <person name="Dehal P."/>
            <person name="Jiang R.H."/>
            <person name="Aerts A."/>
            <person name="Arredondo F.D."/>
            <person name="Baxter L."/>
            <person name="Bensasson D."/>
            <person name="Beynon J.L."/>
            <person name="Chapman J."/>
            <person name="Damasceno C.M."/>
            <person name="Dorrance A.E."/>
            <person name="Dou D."/>
            <person name="Dickerman A.W."/>
            <person name="Dubchak I.L."/>
            <person name="Garbelotto M."/>
            <person name="Gijzen M."/>
            <person name="Gordon S.G."/>
            <person name="Govers F."/>
            <person name="Grunwald N.J."/>
            <person name="Huang W."/>
            <person name="Ivors K.L."/>
            <person name="Jones R.W."/>
            <person name="Kamoun S."/>
            <person name="Krampis K."/>
            <person name="Lamour K.H."/>
            <person name="Lee M.K."/>
            <person name="McDonald W.H."/>
            <person name="Medina M."/>
            <person name="Meijer H.J."/>
            <person name="Nordberg E.K."/>
            <person name="Maclean D.J."/>
            <person name="Ospina-Giraldo M.D."/>
            <person name="Morris P.F."/>
            <person name="Phuntumart V."/>
            <person name="Putnam N.H."/>
            <person name="Rash S."/>
            <person name="Rose J.K."/>
            <person name="Sakihama Y."/>
            <person name="Salamov A.A."/>
            <person name="Savidor A."/>
            <person name="Scheuring C.F."/>
            <person name="Smith B.M."/>
            <person name="Sobral B.W."/>
            <person name="Terry A."/>
            <person name="Torto-Alalibo T.A."/>
            <person name="Win J."/>
            <person name="Xu Z."/>
            <person name="Zhang H."/>
            <person name="Grigoriev I.V."/>
            <person name="Rokhsar D.S."/>
            <person name="Boore J.L."/>
        </authorList>
    </citation>
    <scope>NUCLEOTIDE SEQUENCE [LARGE SCALE GENOMIC DNA]</scope>
    <source>
        <strain evidence="11 12">P6497</strain>
    </source>
</reference>
<accession>G4Z3H9</accession>
<evidence type="ECO:0000256" key="6">
    <source>
        <dbReference type="ARBA" id="ARBA00022927"/>
    </source>
</evidence>
<dbReference type="SMR" id="G4Z3H9"/>
<keyword evidence="4" id="KW-0812">Transmembrane</keyword>
<evidence type="ECO:0000256" key="3">
    <source>
        <dbReference type="ARBA" id="ARBA00022448"/>
    </source>
</evidence>
<dbReference type="InParanoid" id="G4Z3H9"/>
<evidence type="ECO:0000256" key="8">
    <source>
        <dbReference type="ARBA" id="ARBA00023010"/>
    </source>
</evidence>
<name>G4Z3H9_PHYSP</name>
<keyword evidence="10" id="KW-0472">Membrane</keyword>
<dbReference type="EMBL" id="JH159153">
    <property type="protein sequence ID" value="EGZ19351.1"/>
    <property type="molecule type" value="Genomic_DNA"/>
</dbReference>
<dbReference type="GO" id="GO:0008320">
    <property type="term" value="F:protein transmembrane transporter activity"/>
    <property type="evidence" value="ECO:0007669"/>
    <property type="project" value="TreeGrafter"/>
</dbReference>
<dbReference type="GeneID" id="20651993"/>
<dbReference type="STRING" id="1094619.G4Z3H9"/>
<sequence>VADSTGTGFVYGTMFGSVLAAIEGMRAAPTQQRLLGALHNAKVSVPETAGRIAMVTCFFRVAALGIEELRDKRDMWNTLLAAQVAGAMVKARHGPKTAMSSACTFG</sequence>
<evidence type="ECO:0000256" key="9">
    <source>
        <dbReference type="ARBA" id="ARBA00023128"/>
    </source>
</evidence>
<keyword evidence="8" id="KW-0811">Translocation</keyword>
<keyword evidence="9" id="KW-0496">Mitochondrion</keyword>
<dbReference type="Pfam" id="PF02466">
    <property type="entry name" value="Tim17"/>
    <property type="match status" value="1"/>
</dbReference>
<protein>
    <recommendedName>
        <fullName evidence="13">Mitochondrial import inner membrane translocase subunit TIM22</fullName>
    </recommendedName>
</protein>
<keyword evidence="7" id="KW-1133">Transmembrane helix</keyword>
<evidence type="ECO:0000256" key="5">
    <source>
        <dbReference type="ARBA" id="ARBA00022792"/>
    </source>
</evidence>
<evidence type="ECO:0000256" key="2">
    <source>
        <dbReference type="ARBA" id="ARBA00008444"/>
    </source>
</evidence>
<keyword evidence="6" id="KW-0653">Protein transport</keyword>
<organism evidence="11 12">
    <name type="scientific">Phytophthora sojae (strain P6497)</name>
    <name type="common">Soybean stem and root rot agent</name>
    <name type="synonym">Phytophthora megasperma f. sp. glycines</name>
    <dbReference type="NCBI Taxonomy" id="1094619"/>
    <lineage>
        <taxon>Eukaryota</taxon>
        <taxon>Sar</taxon>
        <taxon>Stramenopiles</taxon>
        <taxon>Oomycota</taxon>
        <taxon>Peronosporomycetes</taxon>
        <taxon>Peronosporales</taxon>
        <taxon>Peronosporaceae</taxon>
        <taxon>Phytophthora</taxon>
    </lineage>
</organism>
<keyword evidence="12" id="KW-1185">Reference proteome</keyword>
<proteinExistence type="inferred from homology"/>
<feature type="non-terminal residue" evidence="11">
    <location>
        <position position="1"/>
    </location>
</feature>
<comment type="similarity">
    <text evidence="2">Belongs to the Tim17/Tim22/Tim23 family.</text>
</comment>
<comment type="subcellular location">
    <subcellularLocation>
        <location evidence="1">Mitochondrion inner membrane</location>
        <topology evidence="1">Multi-pass membrane protein</topology>
    </subcellularLocation>
</comment>
<evidence type="ECO:0000256" key="10">
    <source>
        <dbReference type="ARBA" id="ARBA00023136"/>
    </source>
</evidence>
<keyword evidence="5" id="KW-0999">Mitochondrion inner membrane</keyword>
<dbReference type="GO" id="GO:0030150">
    <property type="term" value="P:protein import into mitochondrial matrix"/>
    <property type="evidence" value="ECO:0007669"/>
    <property type="project" value="TreeGrafter"/>
</dbReference>
<evidence type="ECO:0000313" key="11">
    <source>
        <dbReference type="EMBL" id="EGZ19351.1"/>
    </source>
</evidence>
<keyword evidence="3" id="KW-0813">Transport</keyword>
<evidence type="ECO:0000313" key="12">
    <source>
        <dbReference type="Proteomes" id="UP000002640"/>
    </source>
</evidence>
<dbReference type="Proteomes" id="UP000002640">
    <property type="component" value="Unassembled WGS sequence"/>
</dbReference>
<evidence type="ECO:0008006" key="13">
    <source>
        <dbReference type="Google" id="ProtNLM"/>
    </source>
</evidence>
<feature type="non-terminal residue" evidence="11">
    <location>
        <position position="106"/>
    </location>
</feature>
<dbReference type="GO" id="GO:0005744">
    <property type="term" value="C:TIM23 mitochondrial import inner membrane translocase complex"/>
    <property type="evidence" value="ECO:0007669"/>
    <property type="project" value="TreeGrafter"/>
</dbReference>
<gene>
    <name evidence="11" type="ORF">PHYSODRAFT_417813</name>
</gene>
<dbReference type="AlphaFoldDB" id="G4Z3H9"/>
<evidence type="ECO:0000256" key="4">
    <source>
        <dbReference type="ARBA" id="ARBA00022692"/>
    </source>
</evidence>
<evidence type="ECO:0000256" key="7">
    <source>
        <dbReference type="ARBA" id="ARBA00022989"/>
    </source>
</evidence>